<comment type="caution">
    <text evidence="1">The sequence shown here is derived from an EMBL/GenBank/DDBJ whole genome shotgun (WGS) entry which is preliminary data.</text>
</comment>
<dbReference type="Proteomes" id="UP001162164">
    <property type="component" value="Unassembled WGS sequence"/>
</dbReference>
<reference evidence="1" key="1">
    <citation type="journal article" date="2023" name="Insect Mol. Biol.">
        <title>Genome sequencing provides insights into the evolution of gene families encoding plant cell wall-degrading enzymes in longhorned beetles.</title>
        <authorList>
            <person name="Shin N.R."/>
            <person name="Okamura Y."/>
            <person name="Kirsch R."/>
            <person name="Pauchet Y."/>
        </authorList>
    </citation>
    <scope>NUCLEOTIDE SEQUENCE</scope>
    <source>
        <strain evidence="1">MMC_N1</strain>
    </source>
</reference>
<sequence length="74" mass="8169">MSGQNILNAISIRAASQEEIDTLQRLSLVCDHAVSHFLKDAFCFVRGATTATQKGIHLGITFSRCRMSFQNPKS</sequence>
<protein>
    <submittedName>
        <fullName evidence="1">Uncharacterized protein</fullName>
    </submittedName>
</protein>
<accession>A0ABQ9K129</accession>
<name>A0ABQ9K129_9CUCU</name>
<keyword evidence="2" id="KW-1185">Reference proteome</keyword>
<gene>
    <name evidence="1" type="ORF">NQ317_008690</name>
</gene>
<evidence type="ECO:0000313" key="2">
    <source>
        <dbReference type="Proteomes" id="UP001162164"/>
    </source>
</evidence>
<proteinExistence type="predicted"/>
<dbReference type="EMBL" id="JAPWTJ010000053">
    <property type="protein sequence ID" value="KAJ8983985.1"/>
    <property type="molecule type" value="Genomic_DNA"/>
</dbReference>
<evidence type="ECO:0000313" key="1">
    <source>
        <dbReference type="EMBL" id="KAJ8983985.1"/>
    </source>
</evidence>
<organism evidence="1 2">
    <name type="scientific">Molorchus minor</name>
    <dbReference type="NCBI Taxonomy" id="1323400"/>
    <lineage>
        <taxon>Eukaryota</taxon>
        <taxon>Metazoa</taxon>
        <taxon>Ecdysozoa</taxon>
        <taxon>Arthropoda</taxon>
        <taxon>Hexapoda</taxon>
        <taxon>Insecta</taxon>
        <taxon>Pterygota</taxon>
        <taxon>Neoptera</taxon>
        <taxon>Endopterygota</taxon>
        <taxon>Coleoptera</taxon>
        <taxon>Polyphaga</taxon>
        <taxon>Cucujiformia</taxon>
        <taxon>Chrysomeloidea</taxon>
        <taxon>Cerambycidae</taxon>
        <taxon>Lamiinae</taxon>
        <taxon>Monochamini</taxon>
        <taxon>Molorchus</taxon>
    </lineage>
</organism>
<feature type="non-terminal residue" evidence="1">
    <location>
        <position position="74"/>
    </location>
</feature>